<sequence>MITTLAALAAVCLLSLALILIIPHFAATKILMGFLPQDIREAAKGHPDPSFGRLMIGYLLTALAVAGFAGVVFFLGADGIRRGYGFWLQFGRYMLFMYGYKLFDILVQDQYIVITKKYYVKFYPETKDCKSWDDRSFNTKNQIIRLIAFPFVCALTAWITLIIGR</sequence>
<dbReference type="EMBL" id="FWXZ01000002">
    <property type="protein sequence ID" value="SMC53467.1"/>
    <property type="molecule type" value="Genomic_DNA"/>
</dbReference>
<protein>
    <submittedName>
        <fullName evidence="1">Uncharacterized protein</fullName>
    </submittedName>
</protein>
<evidence type="ECO:0000313" key="1">
    <source>
        <dbReference type="EMBL" id="SMC53467.1"/>
    </source>
</evidence>
<proteinExistence type="predicted"/>
<name>A0AC61PKF4_9FIRM</name>
<dbReference type="Proteomes" id="UP000192328">
    <property type="component" value="Unassembled WGS sequence"/>
</dbReference>
<organism evidence="1 2">
    <name type="scientific">Aristaeella lactis</name>
    <dbReference type="NCBI Taxonomy" id="3046383"/>
    <lineage>
        <taxon>Bacteria</taxon>
        <taxon>Bacillati</taxon>
        <taxon>Bacillota</taxon>
        <taxon>Clostridia</taxon>
        <taxon>Eubacteriales</taxon>
        <taxon>Aristaeellaceae</taxon>
        <taxon>Aristaeella</taxon>
    </lineage>
</organism>
<gene>
    <name evidence="1" type="ORF">SAMN06297397_1289</name>
</gene>
<keyword evidence="2" id="KW-1185">Reference proteome</keyword>
<reference evidence="1" key="1">
    <citation type="submission" date="2017-04" db="EMBL/GenBank/DDBJ databases">
        <authorList>
            <person name="Varghese N."/>
            <person name="Submissions S."/>
        </authorList>
    </citation>
    <scope>NUCLEOTIDE SEQUENCE</scope>
    <source>
        <strain evidence="1">WTE2008</strain>
    </source>
</reference>
<accession>A0AC61PKF4</accession>
<evidence type="ECO:0000313" key="2">
    <source>
        <dbReference type="Proteomes" id="UP000192328"/>
    </source>
</evidence>
<comment type="caution">
    <text evidence="1">The sequence shown here is derived from an EMBL/GenBank/DDBJ whole genome shotgun (WGS) entry which is preliminary data.</text>
</comment>